<dbReference type="EMBL" id="NKUJ01000710">
    <property type="protein sequence ID" value="RMI99796.1"/>
    <property type="molecule type" value="Genomic_DNA"/>
</dbReference>
<organism evidence="3 4">
    <name type="scientific">Fusarium kuroshium</name>
    <dbReference type="NCBI Taxonomy" id="2010991"/>
    <lineage>
        <taxon>Eukaryota</taxon>
        <taxon>Fungi</taxon>
        <taxon>Dikarya</taxon>
        <taxon>Ascomycota</taxon>
        <taxon>Pezizomycotina</taxon>
        <taxon>Sordariomycetes</taxon>
        <taxon>Hypocreomycetidae</taxon>
        <taxon>Hypocreales</taxon>
        <taxon>Nectriaceae</taxon>
        <taxon>Fusarium</taxon>
        <taxon>Fusarium solani species complex</taxon>
    </lineage>
</organism>
<dbReference type="AlphaFoldDB" id="A0A3M2R3J3"/>
<gene>
    <name evidence="3" type="ORF">CDV36_015942</name>
</gene>
<dbReference type="STRING" id="2010991.A0A3M2R3J3"/>
<evidence type="ECO:0000313" key="3">
    <source>
        <dbReference type="EMBL" id="RMI99796.1"/>
    </source>
</evidence>
<feature type="signal peptide" evidence="2">
    <location>
        <begin position="1"/>
        <end position="17"/>
    </location>
</feature>
<feature type="chain" id="PRO_5018034477" description="Extracellular membrane protein CFEM domain-containing protein" evidence="2">
    <location>
        <begin position="18"/>
        <end position="223"/>
    </location>
</feature>
<evidence type="ECO:0000256" key="2">
    <source>
        <dbReference type="SAM" id="SignalP"/>
    </source>
</evidence>
<dbReference type="Proteomes" id="UP000277212">
    <property type="component" value="Unassembled WGS sequence"/>
</dbReference>
<proteinExistence type="predicted"/>
<reference evidence="3 4" key="1">
    <citation type="submission" date="2017-06" db="EMBL/GenBank/DDBJ databases">
        <title>Comparative genomic analysis of Ambrosia Fusariam Clade fungi.</title>
        <authorList>
            <person name="Stajich J.E."/>
            <person name="Carrillo J."/>
            <person name="Kijimoto T."/>
            <person name="Eskalen A."/>
            <person name="O'Donnell K."/>
            <person name="Kasson M."/>
        </authorList>
    </citation>
    <scope>NUCLEOTIDE SEQUENCE [LARGE SCALE GENOMIC DNA]</scope>
    <source>
        <strain evidence="3">UCR3666</strain>
    </source>
</reference>
<evidence type="ECO:0008006" key="5">
    <source>
        <dbReference type="Google" id="ProtNLM"/>
    </source>
</evidence>
<feature type="compositionally biased region" description="Low complexity" evidence="1">
    <location>
        <begin position="127"/>
        <end position="141"/>
    </location>
</feature>
<evidence type="ECO:0000256" key="1">
    <source>
        <dbReference type="SAM" id="MobiDB-lite"/>
    </source>
</evidence>
<dbReference type="OrthoDB" id="5152010at2759"/>
<sequence length="223" mass="23890">MALRFIPVLLLGTPILSQTVTITKDIPVSAHRCVRQCLYLPYNARTDLGDVLECGAPYQEECFCPTDVSRAEIVSRHIDDCAKESCSRGDLTQDVESMRSHYATYCIEKGYTAELVEGWYTSADADASSTAAKSETTSAETGGRVTSGDQSTPTIATTTLETGEAETTTRTAAATATTSDDGRDANGLPDIDFEGNDDSGALALRAGLMLLWLVPLAALFQWA</sequence>
<protein>
    <recommendedName>
        <fullName evidence="5">Extracellular membrane protein CFEM domain-containing protein</fullName>
    </recommendedName>
</protein>
<keyword evidence="2" id="KW-0732">Signal</keyword>
<comment type="caution">
    <text evidence="3">The sequence shown here is derived from an EMBL/GenBank/DDBJ whole genome shotgun (WGS) entry which is preliminary data.</text>
</comment>
<keyword evidence="4" id="KW-1185">Reference proteome</keyword>
<feature type="compositionally biased region" description="Low complexity" evidence="1">
    <location>
        <begin position="152"/>
        <end position="178"/>
    </location>
</feature>
<feature type="region of interest" description="Disordered" evidence="1">
    <location>
        <begin position="127"/>
        <end position="190"/>
    </location>
</feature>
<evidence type="ECO:0000313" key="4">
    <source>
        <dbReference type="Proteomes" id="UP000277212"/>
    </source>
</evidence>
<name>A0A3M2R3J3_9HYPO</name>
<accession>A0A3M2R3J3</accession>